<dbReference type="GO" id="GO:0032259">
    <property type="term" value="P:methylation"/>
    <property type="evidence" value="ECO:0007669"/>
    <property type="project" value="UniProtKB-KW"/>
</dbReference>
<dbReference type="KEGG" id="haei:MUN82_14040"/>
<keyword evidence="2" id="KW-0808">Transferase</keyword>
<dbReference type="Proteomes" id="UP000829925">
    <property type="component" value="Chromosome"/>
</dbReference>
<organism evidence="2 3">
    <name type="scientific">Hymenobacter aerilatus</name>
    <dbReference type="NCBI Taxonomy" id="2932251"/>
    <lineage>
        <taxon>Bacteria</taxon>
        <taxon>Pseudomonadati</taxon>
        <taxon>Bacteroidota</taxon>
        <taxon>Cytophagia</taxon>
        <taxon>Cytophagales</taxon>
        <taxon>Hymenobacteraceae</taxon>
        <taxon>Hymenobacter</taxon>
    </lineage>
</organism>
<evidence type="ECO:0000259" key="1">
    <source>
        <dbReference type="Pfam" id="PF05050"/>
    </source>
</evidence>
<dbReference type="SUPFAM" id="SSF53335">
    <property type="entry name" value="S-adenosyl-L-methionine-dependent methyltransferases"/>
    <property type="match status" value="1"/>
</dbReference>
<dbReference type="InterPro" id="IPR029063">
    <property type="entry name" value="SAM-dependent_MTases_sf"/>
</dbReference>
<dbReference type="Pfam" id="PF05050">
    <property type="entry name" value="Methyltransf_21"/>
    <property type="match status" value="1"/>
</dbReference>
<dbReference type="PANTHER" id="PTHR34203">
    <property type="entry name" value="METHYLTRANSFERASE, FKBM FAMILY PROTEIN"/>
    <property type="match status" value="1"/>
</dbReference>
<evidence type="ECO:0000313" key="2">
    <source>
        <dbReference type="EMBL" id="UOR04062.1"/>
    </source>
</evidence>
<dbReference type="EMBL" id="CP095053">
    <property type="protein sequence ID" value="UOR04062.1"/>
    <property type="molecule type" value="Genomic_DNA"/>
</dbReference>
<dbReference type="PANTHER" id="PTHR34203:SF15">
    <property type="entry name" value="SLL1173 PROTEIN"/>
    <property type="match status" value="1"/>
</dbReference>
<accession>A0A8T9SPS3</accession>
<proteinExistence type="predicted"/>
<protein>
    <submittedName>
        <fullName evidence="2">FkbM family methyltransferase</fullName>
    </submittedName>
</protein>
<dbReference type="NCBIfam" id="TIGR01444">
    <property type="entry name" value="fkbM_fam"/>
    <property type="match status" value="1"/>
</dbReference>
<dbReference type="GO" id="GO:0008168">
    <property type="term" value="F:methyltransferase activity"/>
    <property type="evidence" value="ECO:0007669"/>
    <property type="project" value="UniProtKB-KW"/>
</dbReference>
<evidence type="ECO:0000313" key="3">
    <source>
        <dbReference type="Proteomes" id="UP000829925"/>
    </source>
</evidence>
<dbReference type="InterPro" id="IPR006342">
    <property type="entry name" value="FkbM_mtfrase"/>
</dbReference>
<keyword evidence="2" id="KW-0489">Methyltransferase</keyword>
<dbReference type="AlphaFoldDB" id="A0A8T9SPS3"/>
<sequence length="265" mass="30556">MMRWVFHRQYLIAPVPDYNLSFKFKTEDVVGRRMLKTGLCEPGITRCFLNNVHLEEHDIMLDIGANIGWYSMLFDRHSPASARIYAFEPDPLNYGLLTNNAQRNNARKVICIPQALSDRQENKTLYLYPDKNRGRHSLLPLHTGEQIEVSTTTVDDFMRDKQLDPRRIKFVKIDVEGYEYFVLKGAKTLLPHLPILHTEYSLEMMKKGGIDPQEFLDLIVSYGFQPFIIDAQGELKASSSEQLMTIEKGIDILWKKVTTAEATAE</sequence>
<gene>
    <name evidence="2" type="ORF">MUN82_14040</name>
</gene>
<name>A0A8T9SPS3_9BACT</name>
<dbReference type="InterPro" id="IPR052514">
    <property type="entry name" value="SAM-dependent_MTase"/>
</dbReference>
<feature type="domain" description="Methyltransferase FkbM" evidence="1">
    <location>
        <begin position="62"/>
        <end position="225"/>
    </location>
</feature>
<reference evidence="2 3" key="1">
    <citation type="submission" date="2022-04" db="EMBL/GenBank/DDBJ databases">
        <title>Hymenobacter sp. isolated from the air.</title>
        <authorList>
            <person name="Won M."/>
            <person name="Lee C.-M."/>
            <person name="Woen H.-Y."/>
            <person name="Kwon S.-W."/>
        </authorList>
    </citation>
    <scope>NUCLEOTIDE SEQUENCE [LARGE SCALE GENOMIC DNA]</scope>
    <source>
        <strain evidence="3">5413 J-13</strain>
    </source>
</reference>
<keyword evidence="3" id="KW-1185">Reference proteome</keyword>
<dbReference type="RefSeq" id="WP_245091380.1">
    <property type="nucleotide sequence ID" value="NZ_CP095053.1"/>
</dbReference>
<dbReference type="Gene3D" id="3.40.50.150">
    <property type="entry name" value="Vaccinia Virus protein VP39"/>
    <property type="match status" value="1"/>
</dbReference>